<reference evidence="2 3" key="1">
    <citation type="journal article" date="2020" name="Microbiol. Res.">
        <title>Flavobacterium pokkalii sp. nov., a novel plant growth promoting native rhizobacteria isolated from pokkali rice grown in coastal saline affected agricultural regions of southern India, Kerala.</title>
        <authorList>
            <person name="Menon R.R."/>
            <person name="Kumari S."/>
            <person name="Viver T."/>
            <person name="Rameshkumar N."/>
        </authorList>
    </citation>
    <scope>NUCLEOTIDE SEQUENCE [LARGE SCALE GENOMIC DNA]</scope>
    <source>
        <strain evidence="2 3">L1I52</strain>
    </source>
</reference>
<evidence type="ECO:0000313" key="2">
    <source>
        <dbReference type="EMBL" id="MBD0726513.1"/>
    </source>
</evidence>
<dbReference type="Proteomes" id="UP000661715">
    <property type="component" value="Unassembled WGS sequence"/>
</dbReference>
<evidence type="ECO:0000313" key="3">
    <source>
        <dbReference type="Proteomes" id="UP000661715"/>
    </source>
</evidence>
<proteinExistence type="predicted"/>
<feature type="transmembrane region" description="Helical" evidence="1">
    <location>
        <begin position="181"/>
        <end position="197"/>
    </location>
</feature>
<dbReference type="EMBL" id="NASZ01000030">
    <property type="protein sequence ID" value="MBD0726513.1"/>
    <property type="molecule type" value="Genomic_DNA"/>
</dbReference>
<keyword evidence="3" id="KW-1185">Reference proteome</keyword>
<feature type="transmembrane region" description="Helical" evidence="1">
    <location>
        <begin position="217"/>
        <end position="234"/>
    </location>
</feature>
<organism evidence="2 3">
    <name type="scientific">Flavobacterium pokkalii</name>
    <dbReference type="NCBI Taxonomy" id="1940408"/>
    <lineage>
        <taxon>Bacteria</taxon>
        <taxon>Pseudomonadati</taxon>
        <taxon>Bacteroidota</taxon>
        <taxon>Flavobacteriia</taxon>
        <taxon>Flavobacteriales</taxon>
        <taxon>Flavobacteriaceae</taxon>
        <taxon>Flavobacterium</taxon>
    </lineage>
</organism>
<sequence length="387" mass="43145">MIAYDKNLLDNSILLDEAKDLKNAGFISKEQFENIHSQLSHLKTNKNLLVRLGFFLLGCLMYSSICGTLSLTLFQLFQNHLSIILLIIALVGIIGLEFLSRENYFGQGLDDAFLFGFLTSLGAFVGSSTNGEELLVALVLTLAAIITYLRYLHLSSALIACIAATATIAYTSFEIGEITKSLLPFIMMLFANIGYWLSKGTLEKTKNNYYYKGLKLANNYCLILFYLAGNYLVVRELSIILLGTETPKGQDITFAPFFYIFTFFVPVAYILNGLRTRNRIMLWIGVLALTFSIYSIRYYYALLPLEIALTIGGIIVFFFSYFTIERIKEKELGITFKIDRFLNSNTLANAEILITATQMSIKPTAVDGSKMKFGGGDFSGGGSSGNF</sequence>
<feature type="transmembrane region" description="Helical" evidence="1">
    <location>
        <begin position="48"/>
        <end position="74"/>
    </location>
</feature>
<keyword evidence="1" id="KW-1133">Transmembrane helix</keyword>
<evidence type="ECO:0008006" key="4">
    <source>
        <dbReference type="Google" id="ProtNLM"/>
    </source>
</evidence>
<name>A0ABR7UWN3_9FLAO</name>
<protein>
    <recommendedName>
        <fullName evidence="4">DUF2157 domain-containing protein</fullName>
    </recommendedName>
</protein>
<comment type="caution">
    <text evidence="2">The sequence shown here is derived from an EMBL/GenBank/DDBJ whole genome shotgun (WGS) entry which is preliminary data.</text>
</comment>
<keyword evidence="1" id="KW-0472">Membrane</keyword>
<feature type="transmembrane region" description="Helical" evidence="1">
    <location>
        <begin position="254"/>
        <end position="271"/>
    </location>
</feature>
<feature type="transmembrane region" description="Helical" evidence="1">
    <location>
        <begin position="307"/>
        <end position="324"/>
    </location>
</feature>
<feature type="transmembrane region" description="Helical" evidence="1">
    <location>
        <begin position="158"/>
        <end position="175"/>
    </location>
</feature>
<gene>
    <name evidence="2" type="ORF">B6A10_15165</name>
</gene>
<accession>A0ABR7UWN3</accession>
<keyword evidence="1" id="KW-0812">Transmembrane</keyword>
<evidence type="ECO:0000256" key="1">
    <source>
        <dbReference type="SAM" id="Phobius"/>
    </source>
</evidence>
<dbReference type="RefSeq" id="WP_188221523.1">
    <property type="nucleotide sequence ID" value="NZ_NASZ01000030.1"/>
</dbReference>
<feature type="transmembrane region" description="Helical" evidence="1">
    <location>
        <begin position="80"/>
        <end position="100"/>
    </location>
</feature>
<feature type="transmembrane region" description="Helical" evidence="1">
    <location>
        <begin position="280"/>
        <end position="301"/>
    </location>
</feature>